<dbReference type="PANTHER" id="PTHR46558">
    <property type="entry name" value="TRACRIPTIONAL REGULATORY PROTEIN-RELATED-RELATED"/>
    <property type="match status" value="1"/>
</dbReference>
<dbReference type="PROSITE" id="PS50943">
    <property type="entry name" value="HTH_CROC1"/>
    <property type="match status" value="1"/>
</dbReference>
<dbReference type="Pfam" id="PF01381">
    <property type="entry name" value="HTH_3"/>
    <property type="match status" value="1"/>
</dbReference>
<dbReference type="InterPro" id="IPR010982">
    <property type="entry name" value="Lambda_DNA-bd_dom_sf"/>
</dbReference>
<feature type="domain" description="HTH cro/C1-type" evidence="2">
    <location>
        <begin position="10"/>
        <end position="64"/>
    </location>
</feature>
<evidence type="ECO:0000259" key="2">
    <source>
        <dbReference type="PROSITE" id="PS50943"/>
    </source>
</evidence>
<keyword evidence="1" id="KW-0238">DNA-binding</keyword>
<accession>A0A8S5Q8Y8</accession>
<proteinExistence type="predicted"/>
<dbReference type="EMBL" id="BK015600">
    <property type="protein sequence ID" value="DAE15221.1"/>
    <property type="molecule type" value="Genomic_DNA"/>
</dbReference>
<dbReference type="SUPFAM" id="SSF47413">
    <property type="entry name" value="lambda repressor-like DNA-binding domains"/>
    <property type="match status" value="1"/>
</dbReference>
<organism evidence="3">
    <name type="scientific">Siphoviridae sp. ctK9J6</name>
    <dbReference type="NCBI Taxonomy" id="2825437"/>
    <lineage>
        <taxon>Viruses</taxon>
        <taxon>Duplodnaviria</taxon>
        <taxon>Heunggongvirae</taxon>
        <taxon>Uroviricota</taxon>
        <taxon>Caudoviricetes</taxon>
    </lineage>
</organism>
<dbReference type="SMART" id="SM00530">
    <property type="entry name" value="HTH_XRE"/>
    <property type="match status" value="1"/>
</dbReference>
<reference evidence="3" key="1">
    <citation type="journal article" date="2021" name="Proc. Natl. Acad. Sci. U.S.A.">
        <title>A Catalog of Tens of Thousands of Viruses from Human Metagenomes Reveals Hidden Associations with Chronic Diseases.</title>
        <authorList>
            <person name="Tisza M.J."/>
            <person name="Buck C.B."/>
        </authorList>
    </citation>
    <scope>NUCLEOTIDE SEQUENCE</scope>
    <source>
        <strain evidence="3">CtK9J6</strain>
    </source>
</reference>
<dbReference type="CDD" id="cd00093">
    <property type="entry name" value="HTH_XRE"/>
    <property type="match status" value="1"/>
</dbReference>
<protein>
    <submittedName>
        <fullName evidence="3">Helix-turn-helix domain protein</fullName>
    </submittedName>
</protein>
<sequence>MIILAFPEKLKALRLKHKLTQEELGEKLCLSRTSISYYEQGKFEPDINTIIAISDLFKISIDELLK</sequence>
<evidence type="ECO:0000313" key="3">
    <source>
        <dbReference type="EMBL" id="DAE15221.1"/>
    </source>
</evidence>
<name>A0A8S5Q8Y8_9CAUD</name>
<dbReference type="Gene3D" id="1.10.260.40">
    <property type="entry name" value="lambda repressor-like DNA-binding domains"/>
    <property type="match status" value="1"/>
</dbReference>
<dbReference type="GO" id="GO:0003677">
    <property type="term" value="F:DNA binding"/>
    <property type="evidence" value="ECO:0007669"/>
    <property type="project" value="UniProtKB-KW"/>
</dbReference>
<dbReference type="InterPro" id="IPR001387">
    <property type="entry name" value="Cro/C1-type_HTH"/>
</dbReference>
<dbReference type="PANTHER" id="PTHR46558:SF4">
    <property type="entry name" value="DNA-BIDING PHAGE PROTEIN"/>
    <property type="match status" value="1"/>
</dbReference>
<evidence type="ECO:0000256" key="1">
    <source>
        <dbReference type="ARBA" id="ARBA00023125"/>
    </source>
</evidence>